<dbReference type="Proteomes" id="UP000001941">
    <property type="component" value="Chromosome"/>
</dbReference>
<protein>
    <submittedName>
        <fullName evidence="1">Uncharacterized protein</fullName>
    </submittedName>
</protein>
<keyword evidence="2" id="KW-1185">Reference proteome</keyword>
<name>Q2FQ18_METHJ</name>
<dbReference type="KEGG" id="mhu:Mhun_0720"/>
<dbReference type="AlphaFoldDB" id="Q2FQ18"/>
<organism evidence="1 2">
    <name type="scientific">Methanospirillum hungatei JF-1 (strain ATCC 27890 / DSM 864 / NBRC 100397 / JF-1)</name>
    <dbReference type="NCBI Taxonomy" id="323259"/>
    <lineage>
        <taxon>Archaea</taxon>
        <taxon>Methanobacteriati</taxon>
        <taxon>Methanobacteriota</taxon>
        <taxon>Stenosarchaea group</taxon>
        <taxon>Methanomicrobia</taxon>
        <taxon>Methanomicrobiales</taxon>
        <taxon>Methanospirillaceae</taxon>
        <taxon>Methanospirillum</taxon>
    </lineage>
</organism>
<dbReference type="EMBL" id="CP000254">
    <property type="protein sequence ID" value="ABD40473.1"/>
    <property type="molecule type" value="Genomic_DNA"/>
</dbReference>
<sequence>MTVYDPYADMYIKTPSGLNTKLEIANLSQRISHLLYDIGYYSHNLRWDMLYRFREDREIDESDIVLLEELILLGEFDLLIEHNKMNVPSNLLIQLCSIIKFLTKKEYCGKAPLQLFQKLFQSGAGCFIPTNFSLMFRLMPRLPDTPEYLDFGFIRKMMYSQMYAIDPNCITHYLSGAQLGKDNL</sequence>
<dbReference type="EnsemblBacteria" id="ABD40473">
    <property type="protein sequence ID" value="ABD40473"/>
    <property type="gene ID" value="Mhun_0720"/>
</dbReference>
<reference evidence="2" key="1">
    <citation type="journal article" date="2016" name="Stand. Genomic Sci.">
        <title>Complete genome sequence of Methanospirillum hungatei type strain JF1.</title>
        <authorList>
            <person name="Gunsalus R.P."/>
            <person name="Cook L.E."/>
            <person name="Crable B."/>
            <person name="Rohlin L."/>
            <person name="McDonald E."/>
            <person name="Mouttaki H."/>
            <person name="Sieber J.R."/>
            <person name="Poweleit N."/>
            <person name="Zhou H."/>
            <person name="Lapidus A.L."/>
            <person name="Daligault H.E."/>
            <person name="Land M."/>
            <person name="Gilna P."/>
            <person name="Ivanova N."/>
            <person name="Kyrpides N."/>
            <person name="Culley D.E."/>
            <person name="McInerney M.J."/>
        </authorList>
    </citation>
    <scope>NUCLEOTIDE SEQUENCE [LARGE SCALE GENOMIC DNA]</scope>
    <source>
        <strain evidence="2">ATCC 27890 / DSM 864 / NBRC 100397 / JF-1</strain>
    </source>
</reference>
<accession>Q2FQ18</accession>
<dbReference type="InParanoid" id="Q2FQ18"/>
<dbReference type="HOGENOM" id="CLU_1465097_0_0_2"/>
<gene>
    <name evidence="1" type="ordered locus">Mhun_0720</name>
</gene>
<evidence type="ECO:0000313" key="2">
    <source>
        <dbReference type="Proteomes" id="UP000001941"/>
    </source>
</evidence>
<dbReference type="GeneID" id="3922700"/>
<dbReference type="RefSeq" id="WP_011447754.1">
    <property type="nucleotide sequence ID" value="NC_007796.1"/>
</dbReference>
<evidence type="ECO:0000313" key="1">
    <source>
        <dbReference type="EMBL" id="ABD40473.1"/>
    </source>
</evidence>
<proteinExistence type="predicted"/>